<dbReference type="AlphaFoldDB" id="A0A419TBV8"/>
<dbReference type="RefSeq" id="WP_120194869.1">
    <property type="nucleotide sequence ID" value="NZ_MCIA01000001.1"/>
</dbReference>
<dbReference type="EMBL" id="MCIA01000001">
    <property type="protein sequence ID" value="RKD34935.1"/>
    <property type="molecule type" value="Genomic_DNA"/>
</dbReference>
<gene>
    <name evidence="1" type="ORF">BET01_00845</name>
</gene>
<dbReference type="Proteomes" id="UP000284277">
    <property type="component" value="Unassembled WGS sequence"/>
</dbReference>
<reference evidence="1 2" key="1">
    <citation type="submission" date="2016-08" db="EMBL/GenBank/DDBJ databases">
        <title>A new outlook on sporulation: Clostridium algidixylanolyticum.</title>
        <authorList>
            <person name="Poppleton D.I."/>
            <person name="Gribaldo S."/>
        </authorList>
    </citation>
    <scope>NUCLEOTIDE SEQUENCE [LARGE SCALE GENOMIC DNA]</scope>
    <source>
        <strain evidence="1 2">SPL73</strain>
    </source>
</reference>
<evidence type="ECO:0000313" key="1">
    <source>
        <dbReference type="EMBL" id="RKD34935.1"/>
    </source>
</evidence>
<organism evidence="1 2">
    <name type="scientific">Lacrimispora algidixylanolytica</name>
    <dbReference type="NCBI Taxonomy" id="94868"/>
    <lineage>
        <taxon>Bacteria</taxon>
        <taxon>Bacillati</taxon>
        <taxon>Bacillota</taxon>
        <taxon>Clostridia</taxon>
        <taxon>Lachnospirales</taxon>
        <taxon>Lachnospiraceae</taxon>
        <taxon>Lacrimispora</taxon>
    </lineage>
</organism>
<evidence type="ECO:0000313" key="2">
    <source>
        <dbReference type="Proteomes" id="UP000284277"/>
    </source>
</evidence>
<protein>
    <submittedName>
        <fullName evidence="1">Uncharacterized protein</fullName>
    </submittedName>
</protein>
<accession>A0A419TBV8</accession>
<proteinExistence type="predicted"/>
<sequence>MSDQNGVTGGTIVQNGDVMQVQNALVEEVYTPNSRTGYIKISYSIPGEREMVFTDLLQLNVGWNTILINQFNESISLCRILKGMTINAWFSTDITDGTPPQSNAYRIVAFLPAPNIRVIIDRITSIDTQNGFLYVGNPKNEVEQIRFIISNMTQILDQENRVIPLNSLQTGQMVRVEYGDIVTASIPPQTPAYLVQLLTY</sequence>
<name>A0A419TBV8_9FIRM</name>
<dbReference type="OrthoDB" id="2029085at2"/>
<comment type="caution">
    <text evidence="1">The sequence shown here is derived from an EMBL/GenBank/DDBJ whole genome shotgun (WGS) entry which is preliminary data.</text>
</comment>
<keyword evidence="2" id="KW-1185">Reference proteome</keyword>